<name>C6XS83_PEDHD</name>
<protein>
    <submittedName>
        <fullName evidence="2">Uncharacterized protein</fullName>
    </submittedName>
</protein>
<dbReference type="Proteomes" id="UP000000852">
    <property type="component" value="Chromosome"/>
</dbReference>
<accession>C6XS83</accession>
<dbReference type="EMBL" id="CP001681">
    <property type="protein sequence ID" value="ACU03428.1"/>
    <property type="molecule type" value="Genomic_DNA"/>
</dbReference>
<feature type="transmembrane region" description="Helical" evidence="1">
    <location>
        <begin position="6"/>
        <end position="26"/>
    </location>
</feature>
<keyword evidence="1" id="KW-1133">Transmembrane helix</keyword>
<dbReference type="KEGG" id="phe:Phep_1210"/>
<evidence type="ECO:0000313" key="3">
    <source>
        <dbReference type="Proteomes" id="UP000000852"/>
    </source>
</evidence>
<keyword evidence="1" id="KW-0472">Membrane</keyword>
<reference evidence="2 3" key="1">
    <citation type="journal article" date="2009" name="Stand. Genomic Sci.">
        <title>Complete genome sequence of Pedobacter heparinus type strain (HIM 762-3).</title>
        <authorList>
            <person name="Han C."/>
            <person name="Spring S."/>
            <person name="Lapidus A."/>
            <person name="Del Rio T.G."/>
            <person name="Tice H."/>
            <person name="Copeland A."/>
            <person name="Cheng J.F."/>
            <person name="Lucas S."/>
            <person name="Chen F."/>
            <person name="Nolan M."/>
            <person name="Bruce D."/>
            <person name="Goodwin L."/>
            <person name="Pitluck S."/>
            <person name="Ivanova N."/>
            <person name="Mavromatis K."/>
            <person name="Mikhailova N."/>
            <person name="Pati A."/>
            <person name="Chen A."/>
            <person name="Palaniappan K."/>
            <person name="Land M."/>
            <person name="Hauser L."/>
            <person name="Chang Y.J."/>
            <person name="Jeffries C.C."/>
            <person name="Saunders E."/>
            <person name="Chertkov O."/>
            <person name="Brettin T."/>
            <person name="Goker M."/>
            <person name="Rohde M."/>
            <person name="Bristow J."/>
            <person name="Eisen J.A."/>
            <person name="Markowitz V."/>
            <person name="Hugenholtz P."/>
            <person name="Kyrpides N.C."/>
            <person name="Klenk H.P."/>
            <person name="Detter J.C."/>
        </authorList>
    </citation>
    <scope>NUCLEOTIDE SEQUENCE [LARGE SCALE GENOMIC DNA]</scope>
    <source>
        <strain evidence="3">ATCC 13125 / DSM 2366 / CIP 104194 / JCM 7457 / NBRC 12017 / NCIMB 9290 / NRRL B-14731 / HIM 762-3</strain>
    </source>
</reference>
<gene>
    <name evidence="2" type="ordered locus">Phep_1210</name>
</gene>
<evidence type="ECO:0000256" key="1">
    <source>
        <dbReference type="SAM" id="Phobius"/>
    </source>
</evidence>
<evidence type="ECO:0000313" key="2">
    <source>
        <dbReference type="EMBL" id="ACU03428.1"/>
    </source>
</evidence>
<proteinExistence type="predicted"/>
<sequence length="134" mass="14799">MGNKKLNTFLGILVVVLVVWMIRGTFMQPGISSLKGGFTEVAHYRNENNTGPIQHVFTVTVKDTAAAQLEAYGNFMPHHKGGNTKVYFFAAGNPVPDELYPGKPNFDPAFNPYCIALYEKTAMGNASIEKNPFR</sequence>
<organism evidence="2 3">
    <name type="scientific">Pedobacter heparinus (strain ATCC 13125 / DSM 2366 / CIP 104194 / JCM 7457 / NBRC 12017 / NCIMB 9290 / NRRL B-14731 / HIM 762-3)</name>
    <dbReference type="NCBI Taxonomy" id="485917"/>
    <lineage>
        <taxon>Bacteria</taxon>
        <taxon>Pseudomonadati</taxon>
        <taxon>Bacteroidota</taxon>
        <taxon>Sphingobacteriia</taxon>
        <taxon>Sphingobacteriales</taxon>
        <taxon>Sphingobacteriaceae</taxon>
        <taxon>Pedobacter</taxon>
    </lineage>
</organism>
<dbReference type="AlphaFoldDB" id="C6XS83"/>
<keyword evidence="1" id="KW-0812">Transmembrane</keyword>
<dbReference type="RefSeq" id="WP_012781372.1">
    <property type="nucleotide sequence ID" value="NC_013061.1"/>
</dbReference>
<dbReference type="STRING" id="485917.Phep_1210"/>
<keyword evidence="3" id="KW-1185">Reference proteome</keyword>
<dbReference type="eggNOG" id="ENOG5032S67">
    <property type="taxonomic scope" value="Bacteria"/>
</dbReference>
<dbReference type="HOGENOM" id="CLU_158632_0_0_10"/>